<dbReference type="PANTHER" id="PTHR30478">
    <property type="entry name" value="DNA POLYMERASE III SUBUNIT BETA"/>
    <property type="match status" value="1"/>
</dbReference>
<keyword evidence="8 10" id="KW-0238">DNA-binding</keyword>
<evidence type="ECO:0000313" key="11">
    <source>
        <dbReference type="Proteomes" id="UP000318336"/>
    </source>
</evidence>
<keyword evidence="7" id="KW-0239">DNA-directed DNA polymerase</keyword>
<protein>
    <submittedName>
        <fullName evidence="10">DNA-binding transcriptional MerR regulator</fullName>
    </submittedName>
</protein>
<gene>
    <name evidence="10" type="ORF">FB554_0860</name>
</gene>
<dbReference type="InterPro" id="IPR009061">
    <property type="entry name" value="DNA-bd_dom_put_sf"/>
</dbReference>
<organism evidence="10 11">
    <name type="scientific">Barrientosiimonas humi</name>
    <dbReference type="NCBI Taxonomy" id="999931"/>
    <lineage>
        <taxon>Bacteria</taxon>
        <taxon>Bacillati</taxon>
        <taxon>Actinomycetota</taxon>
        <taxon>Actinomycetes</taxon>
        <taxon>Micrococcales</taxon>
        <taxon>Dermacoccaceae</taxon>
        <taxon>Barrientosiimonas</taxon>
    </lineage>
</organism>
<accession>A0A542XA63</accession>
<evidence type="ECO:0000313" key="10">
    <source>
        <dbReference type="EMBL" id="TQL32728.1"/>
    </source>
</evidence>
<keyword evidence="5" id="KW-0548">Nucleotidyltransferase</keyword>
<reference evidence="10 11" key="1">
    <citation type="submission" date="2019-06" db="EMBL/GenBank/DDBJ databases">
        <title>Sequencing the genomes of 1000 actinobacteria strains.</title>
        <authorList>
            <person name="Klenk H.-P."/>
        </authorList>
    </citation>
    <scope>NUCLEOTIDE SEQUENCE [LARGE SCALE GENOMIC DNA]</scope>
    <source>
        <strain evidence="10 11">DSM 24617</strain>
    </source>
</reference>
<feature type="domain" description="HTH merR-type" evidence="9">
    <location>
        <begin position="4"/>
        <end position="74"/>
    </location>
</feature>
<evidence type="ECO:0000256" key="5">
    <source>
        <dbReference type="ARBA" id="ARBA00022695"/>
    </source>
</evidence>
<keyword evidence="3" id="KW-0963">Cytoplasm</keyword>
<dbReference type="Pfam" id="PF13411">
    <property type="entry name" value="MerR_1"/>
    <property type="match status" value="1"/>
</dbReference>
<dbReference type="GO" id="GO:0003887">
    <property type="term" value="F:DNA-directed DNA polymerase activity"/>
    <property type="evidence" value="ECO:0007669"/>
    <property type="project" value="UniProtKB-KW"/>
</dbReference>
<dbReference type="InterPro" id="IPR022637">
    <property type="entry name" value="DNA_polIII_beta_cen"/>
</dbReference>
<dbReference type="InterPro" id="IPR000551">
    <property type="entry name" value="MerR-type_HTH_dom"/>
</dbReference>
<dbReference type="AlphaFoldDB" id="A0A542XA63"/>
<dbReference type="SMART" id="SM00422">
    <property type="entry name" value="HTH_MERR"/>
    <property type="match status" value="1"/>
</dbReference>
<evidence type="ECO:0000256" key="8">
    <source>
        <dbReference type="ARBA" id="ARBA00023125"/>
    </source>
</evidence>
<keyword evidence="11" id="KW-1185">Reference proteome</keyword>
<evidence type="ECO:0000256" key="2">
    <source>
        <dbReference type="ARBA" id="ARBA00010752"/>
    </source>
</evidence>
<evidence type="ECO:0000259" key="9">
    <source>
        <dbReference type="PROSITE" id="PS50937"/>
    </source>
</evidence>
<name>A0A542XA63_9MICO</name>
<dbReference type="InterPro" id="IPR046938">
    <property type="entry name" value="DNA_clamp_sf"/>
</dbReference>
<dbReference type="GO" id="GO:0006271">
    <property type="term" value="P:DNA strand elongation involved in DNA replication"/>
    <property type="evidence" value="ECO:0007669"/>
    <property type="project" value="TreeGrafter"/>
</dbReference>
<dbReference type="Gene3D" id="3.10.150.10">
    <property type="entry name" value="DNA Polymerase III, subunit A, domain 2"/>
    <property type="match status" value="1"/>
</dbReference>
<evidence type="ECO:0000256" key="6">
    <source>
        <dbReference type="ARBA" id="ARBA00022705"/>
    </source>
</evidence>
<dbReference type="InterPro" id="IPR001001">
    <property type="entry name" value="DNA_polIII_beta"/>
</dbReference>
<dbReference type="PANTHER" id="PTHR30478:SF0">
    <property type="entry name" value="BETA SLIDING CLAMP"/>
    <property type="match status" value="1"/>
</dbReference>
<dbReference type="PROSITE" id="PS50937">
    <property type="entry name" value="HTH_MERR_2"/>
    <property type="match status" value="1"/>
</dbReference>
<proteinExistence type="inferred from homology"/>
<dbReference type="GO" id="GO:0008408">
    <property type="term" value="F:3'-5' exonuclease activity"/>
    <property type="evidence" value="ECO:0007669"/>
    <property type="project" value="InterPro"/>
</dbReference>
<dbReference type="GO" id="GO:0003677">
    <property type="term" value="F:DNA binding"/>
    <property type="evidence" value="ECO:0007669"/>
    <property type="project" value="UniProtKB-KW"/>
</dbReference>
<keyword evidence="4" id="KW-0808">Transferase</keyword>
<dbReference type="Gene3D" id="1.10.1660.10">
    <property type="match status" value="1"/>
</dbReference>
<dbReference type="RefSeq" id="WP_142004784.1">
    <property type="nucleotide sequence ID" value="NZ_CAJTBP010000001.1"/>
</dbReference>
<sequence>MTDLLPIGEVARRSGLTVSALRFYDGAGVLSPQAVDSTSGYRRYAPGQVAVAHLVAGLRRVGLPLAEIREAVEQHHDVELVDGLLTAHLRRLEGGLEDARREIARLRAGLGDQGESAAVRVSVAAAGLRRLIEAVAFAVGRDPDLPVLHSALCEIEPGLLRMVATDRYRLAVHEVEVWQPEDGRAGQGYARGVVPAAWLAEVGDLLRGTDGSTAVSLALVEDEVSLQVGTAGCSAGLVDGDFPDYRRLLEGQDQSSGSAVESRWQTTDLEIDERSGTATIVPASSTGAGPGAPGITVRHEFLLDAVTAAGDDPVLRLDGPISPLAVRGGDGALSLLMPIRPEGGAPR</sequence>
<dbReference type="PROSITE" id="PS00552">
    <property type="entry name" value="HTH_MERR_1"/>
    <property type="match status" value="1"/>
</dbReference>
<evidence type="ECO:0000256" key="7">
    <source>
        <dbReference type="ARBA" id="ARBA00022932"/>
    </source>
</evidence>
<dbReference type="Pfam" id="PF02767">
    <property type="entry name" value="DNA_pol3_beta_2"/>
    <property type="match status" value="1"/>
</dbReference>
<dbReference type="OrthoDB" id="7849865at2"/>
<keyword evidence="6" id="KW-0235">DNA replication</keyword>
<dbReference type="GO" id="GO:0006355">
    <property type="term" value="P:regulation of DNA-templated transcription"/>
    <property type="evidence" value="ECO:0007669"/>
    <property type="project" value="InterPro"/>
</dbReference>
<comment type="caution">
    <text evidence="10">The sequence shown here is derived from an EMBL/GenBank/DDBJ whole genome shotgun (WGS) entry which is preliminary data.</text>
</comment>
<evidence type="ECO:0000256" key="3">
    <source>
        <dbReference type="ARBA" id="ARBA00022490"/>
    </source>
</evidence>
<dbReference type="GO" id="GO:0009360">
    <property type="term" value="C:DNA polymerase III complex"/>
    <property type="evidence" value="ECO:0007669"/>
    <property type="project" value="InterPro"/>
</dbReference>
<comment type="similarity">
    <text evidence="2">Belongs to the beta sliding clamp family.</text>
</comment>
<dbReference type="SUPFAM" id="SSF55979">
    <property type="entry name" value="DNA clamp"/>
    <property type="match status" value="1"/>
</dbReference>
<dbReference type="GO" id="GO:0005737">
    <property type="term" value="C:cytoplasm"/>
    <property type="evidence" value="ECO:0007669"/>
    <property type="project" value="UniProtKB-SubCell"/>
</dbReference>
<comment type="subcellular location">
    <subcellularLocation>
        <location evidence="1">Cytoplasm</location>
    </subcellularLocation>
</comment>
<dbReference type="SUPFAM" id="SSF46955">
    <property type="entry name" value="Putative DNA-binding domain"/>
    <property type="match status" value="1"/>
</dbReference>
<dbReference type="Proteomes" id="UP000318336">
    <property type="component" value="Unassembled WGS sequence"/>
</dbReference>
<evidence type="ECO:0000256" key="1">
    <source>
        <dbReference type="ARBA" id="ARBA00004496"/>
    </source>
</evidence>
<dbReference type="EMBL" id="VFOK01000001">
    <property type="protein sequence ID" value="TQL32728.1"/>
    <property type="molecule type" value="Genomic_DNA"/>
</dbReference>
<evidence type="ECO:0000256" key="4">
    <source>
        <dbReference type="ARBA" id="ARBA00022679"/>
    </source>
</evidence>